<dbReference type="GO" id="GO:0012505">
    <property type="term" value="C:endomembrane system"/>
    <property type="evidence" value="ECO:0007669"/>
    <property type="project" value="UniProtKB-SubCell"/>
</dbReference>
<dbReference type="RefSeq" id="NP_001168966.1">
    <property type="nucleotide sequence ID" value="NM_001175495.1"/>
</dbReference>
<dbReference type="Proteomes" id="UP000007305">
    <property type="component" value="Chromosome 1"/>
</dbReference>
<gene>
    <name evidence="10" type="primary">LOC100382791</name>
</gene>
<feature type="transmembrane region" description="Helical" evidence="8">
    <location>
        <begin position="157"/>
        <end position="185"/>
    </location>
</feature>
<name>C0PAP7_MAIZE</name>
<evidence type="ECO:0000256" key="7">
    <source>
        <dbReference type="SAM" id="MobiDB-lite"/>
    </source>
</evidence>
<dbReference type="EnsemblPlants" id="Zm00001eb026060_T001">
    <property type="protein sequence ID" value="Zm00001eb026060_P001"/>
    <property type="gene ID" value="Zm00001eb026060"/>
</dbReference>
<evidence type="ECO:0000256" key="5">
    <source>
        <dbReference type="ARBA" id="ARBA00023136"/>
    </source>
</evidence>
<dbReference type="AlphaFoldDB" id="C0PAP7"/>
<dbReference type="KEGG" id="zma:100382791"/>
<evidence type="ECO:0007829" key="12">
    <source>
        <dbReference type="PeptideAtlas" id="C0PAP7"/>
    </source>
</evidence>
<dbReference type="GeneID" id="100382791"/>
<evidence type="ECO:0000256" key="4">
    <source>
        <dbReference type="ARBA" id="ARBA00022989"/>
    </source>
</evidence>
<feature type="compositionally biased region" description="Low complexity" evidence="7">
    <location>
        <begin position="249"/>
        <end position="261"/>
    </location>
</feature>
<evidence type="ECO:0000256" key="3">
    <source>
        <dbReference type="ARBA" id="ARBA00022729"/>
    </source>
</evidence>
<evidence type="ECO:0000256" key="6">
    <source>
        <dbReference type="ARBA" id="ARBA00029467"/>
    </source>
</evidence>
<protein>
    <submittedName>
        <fullName evidence="9 10">Uncharacterized protein</fullName>
    </submittedName>
</protein>
<evidence type="ECO:0000313" key="9">
    <source>
        <dbReference type="EMBL" id="ACN31242.1"/>
    </source>
</evidence>
<keyword evidence="11" id="KW-1185">Reference proteome</keyword>
<organism evidence="9">
    <name type="scientific">Zea mays</name>
    <name type="common">Maize</name>
    <dbReference type="NCBI Taxonomy" id="4577"/>
    <lineage>
        <taxon>Eukaryota</taxon>
        <taxon>Viridiplantae</taxon>
        <taxon>Streptophyta</taxon>
        <taxon>Embryophyta</taxon>
        <taxon>Tracheophyta</taxon>
        <taxon>Spermatophyta</taxon>
        <taxon>Magnoliopsida</taxon>
        <taxon>Liliopsida</taxon>
        <taxon>Poales</taxon>
        <taxon>Poaceae</taxon>
        <taxon>PACMAD clade</taxon>
        <taxon>Panicoideae</taxon>
        <taxon>Andropogonodae</taxon>
        <taxon>Andropogoneae</taxon>
        <taxon>Tripsacinae</taxon>
        <taxon>Zea</taxon>
    </lineage>
</organism>
<dbReference type="InterPro" id="IPR009606">
    <property type="entry name" value="DEAL/Modifying_wall_lignin1/2"/>
</dbReference>
<feature type="region of interest" description="Disordered" evidence="7">
    <location>
        <begin position="237"/>
        <end position="291"/>
    </location>
</feature>
<reference evidence="11" key="2">
    <citation type="submission" date="2015-12" db="EMBL/GenBank/DDBJ databases">
        <title>Update maize B73 reference genome by single molecule sequencing technologies.</title>
        <authorList>
            <consortium name="Maize Genome Sequencing Project"/>
            <person name="Ware D."/>
        </authorList>
    </citation>
    <scope>NUCLEOTIDE SEQUENCE [LARGE SCALE GENOMIC DNA]</scope>
    <source>
        <strain evidence="11">cv. B73</strain>
    </source>
</reference>
<feature type="transmembrane region" description="Helical" evidence="8">
    <location>
        <begin position="205"/>
        <end position="227"/>
    </location>
</feature>
<reference evidence="10" key="3">
    <citation type="submission" date="2019-07" db="EMBL/GenBank/DDBJ databases">
        <authorList>
            <person name="Seetharam A."/>
            <person name="Woodhouse M."/>
            <person name="Cannon E."/>
        </authorList>
    </citation>
    <scope>NUCLEOTIDE SEQUENCE [LARGE SCALE GENOMIC DNA]</scope>
    <source>
        <strain evidence="10">cv. B73</strain>
    </source>
</reference>
<dbReference type="EMBL" id="BT065366">
    <property type="protein sequence ID" value="ACN31242.1"/>
    <property type="molecule type" value="mRNA"/>
</dbReference>
<evidence type="ECO:0000256" key="1">
    <source>
        <dbReference type="ARBA" id="ARBA00004127"/>
    </source>
</evidence>
<feature type="compositionally biased region" description="Polar residues" evidence="7">
    <location>
        <begin position="237"/>
        <end position="246"/>
    </location>
</feature>
<feature type="transmembrane region" description="Helical" evidence="8">
    <location>
        <begin position="66"/>
        <end position="88"/>
    </location>
</feature>
<keyword evidence="2 8" id="KW-0812">Transmembrane</keyword>
<accession>C0PAP7</accession>
<evidence type="ECO:0000256" key="8">
    <source>
        <dbReference type="SAM" id="Phobius"/>
    </source>
</evidence>
<dbReference type="PANTHER" id="PTHR31769">
    <property type="entry name" value="OS07G0462200 PROTEIN-RELATED"/>
    <property type="match status" value="1"/>
</dbReference>
<keyword evidence="4 8" id="KW-1133">Transmembrane helix</keyword>
<dbReference type="Gramene" id="Zm00001eb026060_T001">
    <property type="protein sequence ID" value="Zm00001eb026060_P001"/>
    <property type="gene ID" value="Zm00001eb026060"/>
</dbReference>
<keyword evidence="12" id="KW-1267">Proteomics identification</keyword>
<reference evidence="10" key="4">
    <citation type="submission" date="2021-05" db="UniProtKB">
        <authorList>
            <consortium name="EnsemblPlants"/>
        </authorList>
    </citation>
    <scope>IDENTIFICATION</scope>
    <source>
        <strain evidence="10">cv. B73</strain>
    </source>
</reference>
<evidence type="ECO:0000313" key="10">
    <source>
        <dbReference type="EnsemblPlants" id="Zm00001eb026060_P001"/>
    </source>
</evidence>
<sequence length="291" mass="29818">MQAVHAGQSTKVQSACNNVPNATTLAVDELAEGAHSSTAKNLLISRTKRRGESKTTKKKGGVIMEVHVAVVCSVVGFLGFVVLILGVAGEAATAKALAGTSYDIYGTTKCQYRATAALGCGIVAALLVITAQVGVTAAGLCCGCCQTWEVPKQARRIVGMVLAAVSWITVILVVALFIAGAALNADQERQPNADGECYVDPGSPLFAAATVLSVAATVMQIASYILLQVTTPTARSTKPELATQQPELAMAQPAVQPAPQQNAEEVVAVDGQPPPSAPAVSSHATEPASQV</sequence>
<keyword evidence="5 8" id="KW-0472">Membrane</keyword>
<comment type="similarity">
    <text evidence="6">Belongs to the DESIGUAL family.</text>
</comment>
<evidence type="ECO:0000313" key="11">
    <source>
        <dbReference type="Proteomes" id="UP000007305"/>
    </source>
</evidence>
<feature type="transmembrane region" description="Helical" evidence="8">
    <location>
        <begin position="122"/>
        <end position="145"/>
    </location>
</feature>
<reference evidence="9" key="1">
    <citation type="journal article" date="2009" name="PLoS Genet.">
        <title>Sequencing, mapping, and analysis of 27,455 maize full-length cDNAs.</title>
        <authorList>
            <person name="Soderlund C."/>
            <person name="Descour A."/>
            <person name="Kudrna D."/>
            <person name="Bomhoff M."/>
            <person name="Boyd L."/>
            <person name="Currie J."/>
            <person name="Angelova A."/>
            <person name="Collura K."/>
            <person name="Wissotski M."/>
            <person name="Ashley E."/>
            <person name="Morrow D."/>
            <person name="Fernandes J."/>
            <person name="Walbot V."/>
            <person name="Yu Y."/>
        </authorList>
    </citation>
    <scope>NUCLEOTIDE SEQUENCE</scope>
    <source>
        <strain evidence="9">B73</strain>
    </source>
</reference>
<evidence type="ECO:0000256" key="2">
    <source>
        <dbReference type="ARBA" id="ARBA00022692"/>
    </source>
</evidence>
<dbReference type="InterPro" id="IPR052222">
    <property type="entry name" value="DESIGUAL"/>
</dbReference>
<keyword evidence="3" id="KW-0732">Signal</keyword>
<dbReference type="OrthoDB" id="675987at2759"/>
<proteinExistence type="evidence at protein level"/>
<comment type="subcellular location">
    <subcellularLocation>
        <location evidence="1">Endomembrane system</location>
        <topology evidence="1">Multi-pass membrane protein</topology>
    </subcellularLocation>
</comment>
<dbReference type="ExpressionAtlas" id="C0PAP7">
    <property type="expression patterns" value="baseline"/>
</dbReference>
<dbReference type="Pfam" id="PF06749">
    <property type="entry name" value="DUF1218"/>
    <property type="match status" value="1"/>
</dbReference>